<reference evidence="2" key="1">
    <citation type="submission" date="2021-01" db="EMBL/GenBank/DDBJ databases">
        <title>Caligus Genome Assembly.</title>
        <authorList>
            <person name="Gallardo-Escarate C."/>
        </authorList>
    </citation>
    <scope>NUCLEOTIDE SEQUENCE [LARGE SCALE GENOMIC DNA]</scope>
</reference>
<sequence>MFTFWDPMNPTPFTFRILYVKNSCSTLKFPELQELCPELELGENQDQLRERRRQT</sequence>
<name>A0A7T8HMQ7_CALRO</name>
<dbReference type="EMBL" id="CP045892">
    <property type="protein sequence ID" value="QQP52784.1"/>
    <property type="molecule type" value="Genomic_DNA"/>
</dbReference>
<dbReference type="Proteomes" id="UP000595437">
    <property type="component" value="Chromosome 3"/>
</dbReference>
<proteinExistence type="predicted"/>
<protein>
    <submittedName>
        <fullName evidence="1">Uncharacterized protein</fullName>
    </submittedName>
</protein>
<evidence type="ECO:0000313" key="2">
    <source>
        <dbReference type="Proteomes" id="UP000595437"/>
    </source>
</evidence>
<dbReference type="AlphaFoldDB" id="A0A7T8HMQ7"/>
<organism evidence="1 2">
    <name type="scientific">Caligus rogercresseyi</name>
    <name type="common">Sea louse</name>
    <dbReference type="NCBI Taxonomy" id="217165"/>
    <lineage>
        <taxon>Eukaryota</taxon>
        <taxon>Metazoa</taxon>
        <taxon>Ecdysozoa</taxon>
        <taxon>Arthropoda</taxon>
        <taxon>Crustacea</taxon>
        <taxon>Multicrustacea</taxon>
        <taxon>Hexanauplia</taxon>
        <taxon>Copepoda</taxon>
        <taxon>Siphonostomatoida</taxon>
        <taxon>Caligidae</taxon>
        <taxon>Caligus</taxon>
    </lineage>
</organism>
<keyword evidence="2" id="KW-1185">Reference proteome</keyword>
<accession>A0A7T8HMQ7</accession>
<evidence type="ECO:0000313" key="1">
    <source>
        <dbReference type="EMBL" id="QQP52784.1"/>
    </source>
</evidence>
<gene>
    <name evidence="1" type="ORF">FKW44_005033</name>
</gene>